<gene>
    <name evidence="1" type="ORF">SAMN05444389_101438</name>
</gene>
<name>A0A1M7DMC2_9RHOB</name>
<protein>
    <submittedName>
        <fullName evidence="1">Uncharacterized protein</fullName>
    </submittedName>
</protein>
<dbReference type="STRING" id="53463.SAMN05444389_101438"/>
<reference evidence="2" key="1">
    <citation type="submission" date="2016-11" db="EMBL/GenBank/DDBJ databases">
        <authorList>
            <person name="Varghese N."/>
            <person name="Submissions S."/>
        </authorList>
    </citation>
    <scope>NUCLEOTIDE SEQUENCE [LARGE SCALE GENOMIC DNA]</scope>
    <source>
        <strain evidence="2">DSM 6637</strain>
    </source>
</reference>
<keyword evidence="2" id="KW-1185">Reference proteome</keyword>
<dbReference type="Proteomes" id="UP000184444">
    <property type="component" value="Unassembled WGS sequence"/>
</dbReference>
<proteinExistence type="predicted"/>
<organism evidence="1 2">
    <name type="scientific">Paracoccus solventivorans</name>
    <dbReference type="NCBI Taxonomy" id="53463"/>
    <lineage>
        <taxon>Bacteria</taxon>
        <taxon>Pseudomonadati</taxon>
        <taxon>Pseudomonadota</taxon>
        <taxon>Alphaproteobacteria</taxon>
        <taxon>Rhodobacterales</taxon>
        <taxon>Paracoccaceae</taxon>
        <taxon>Paracoccus</taxon>
    </lineage>
</organism>
<evidence type="ECO:0000313" key="2">
    <source>
        <dbReference type="Proteomes" id="UP000184444"/>
    </source>
</evidence>
<dbReference type="AlphaFoldDB" id="A0A1M7DMC2"/>
<evidence type="ECO:0000313" key="1">
    <source>
        <dbReference type="EMBL" id="SHL80547.1"/>
    </source>
</evidence>
<sequence>MLESIARSEALMHKILEKGEPFRQQEEEVQSRLTTACSNLYRRDADATIANPLCYEVFLNHGLPD</sequence>
<dbReference type="EMBL" id="FRCK01000001">
    <property type="protein sequence ID" value="SHL80547.1"/>
    <property type="molecule type" value="Genomic_DNA"/>
</dbReference>
<accession>A0A1M7DMC2</accession>